<proteinExistence type="predicted"/>
<sequence>MKLFDYKHKNKSELHIISMFYIKRKIIHYDFEKNRYILLIRNKNAYKNLTFLILLYVYNHIIIL</sequence>
<protein>
    <submittedName>
        <fullName evidence="2">Uncharacterized protein</fullName>
    </submittedName>
</protein>
<evidence type="ECO:0000313" key="2">
    <source>
        <dbReference type="EMBL" id="ETW17972.1"/>
    </source>
</evidence>
<dbReference type="Proteomes" id="UP000030690">
    <property type="component" value="Unassembled WGS sequence"/>
</dbReference>
<reference evidence="2 3" key="1">
    <citation type="submission" date="2013-02" db="EMBL/GenBank/DDBJ databases">
        <title>The Genome Annotation of Plasmodium falciparum Vietnam Oak-Knoll (FVO).</title>
        <authorList>
            <consortium name="The Broad Institute Genome Sequencing Platform"/>
            <consortium name="The Broad Institute Genome Sequencing Center for Infectious Disease"/>
            <person name="Neafsey D."/>
            <person name="Hoffman S."/>
            <person name="Volkman S."/>
            <person name="Rosenthal P."/>
            <person name="Walker B."/>
            <person name="Young S.K."/>
            <person name="Zeng Q."/>
            <person name="Gargeya S."/>
            <person name="Fitzgerald M."/>
            <person name="Haas B."/>
            <person name="Abouelleil A."/>
            <person name="Allen A.W."/>
            <person name="Alvarado L."/>
            <person name="Arachchi H.M."/>
            <person name="Berlin A.M."/>
            <person name="Chapman S.B."/>
            <person name="Gainer-Dewar J."/>
            <person name="Goldberg J."/>
            <person name="Griggs A."/>
            <person name="Gujja S."/>
            <person name="Hansen M."/>
            <person name="Howarth C."/>
            <person name="Imamovic A."/>
            <person name="Ireland A."/>
            <person name="Larimer J."/>
            <person name="McCowan C."/>
            <person name="Murphy C."/>
            <person name="Pearson M."/>
            <person name="Poon T.W."/>
            <person name="Priest M."/>
            <person name="Roberts A."/>
            <person name="Saif S."/>
            <person name="Shea T."/>
            <person name="Sisk P."/>
            <person name="Sykes S."/>
            <person name="Wortman J."/>
            <person name="Nusbaum C."/>
            <person name="Birren B."/>
        </authorList>
    </citation>
    <scope>NUCLEOTIDE SEQUENCE [LARGE SCALE GENOMIC DNA]</scope>
    <source>
        <strain evidence="3">Vietnam Oak-Knoll (FVO)</strain>
    </source>
</reference>
<dbReference type="EMBL" id="KI925085">
    <property type="protein sequence ID" value="ETW17972.1"/>
    <property type="molecule type" value="Genomic_DNA"/>
</dbReference>
<name>A0A024V5Y3_PLAFA</name>
<evidence type="ECO:0000256" key="1">
    <source>
        <dbReference type="SAM" id="Phobius"/>
    </source>
</evidence>
<accession>A0A024V5Y3</accession>
<keyword evidence="1" id="KW-0812">Transmembrane</keyword>
<evidence type="ECO:0000313" key="3">
    <source>
        <dbReference type="Proteomes" id="UP000030690"/>
    </source>
</evidence>
<reference evidence="2 3" key="2">
    <citation type="submission" date="2013-02" db="EMBL/GenBank/DDBJ databases">
        <title>The Genome Sequence of Plasmodium falciparum Vietnam Oak-Knoll (FVO).</title>
        <authorList>
            <consortium name="The Broad Institute Genome Sequencing Platform"/>
            <consortium name="The Broad Institute Genome Sequencing Center for Infectious Disease"/>
            <person name="Neafsey D."/>
            <person name="Cheeseman I."/>
            <person name="Volkman S."/>
            <person name="Adams J."/>
            <person name="Walker B."/>
            <person name="Young S.K."/>
            <person name="Zeng Q."/>
            <person name="Gargeya S."/>
            <person name="Fitzgerald M."/>
            <person name="Haas B."/>
            <person name="Abouelleil A."/>
            <person name="Alvarado L."/>
            <person name="Arachchi H.M."/>
            <person name="Berlin A.M."/>
            <person name="Chapman S.B."/>
            <person name="Dewar J."/>
            <person name="Goldberg J."/>
            <person name="Griggs A."/>
            <person name="Gujja S."/>
            <person name="Hansen M."/>
            <person name="Howarth C."/>
            <person name="Imamovic A."/>
            <person name="Larimer J."/>
            <person name="McCowan C."/>
            <person name="Murphy C."/>
            <person name="Neiman D."/>
            <person name="Pearson M."/>
            <person name="Priest M."/>
            <person name="Roberts A."/>
            <person name="Saif S."/>
            <person name="Shea T."/>
            <person name="Sisk P."/>
            <person name="Sykes S."/>
            <person name="Wortman J."/>
            <person name="Nusbaum C."/>
            <person name="Birren B."/>
        </authorList>
    </citation>
    <scope>NUCLEOTIDE SEQUENCE [LARGE SCALE GENOMIC DNA]</scope>
    <source>
        <strain evidence="3">Vietnam Oak-Knoll (FVO)</strain>
    </source>
</reference>
<dbReference type="AlphaFoldDB" id="A0A024V5Y3"/>
<keyword evidence="1" id="KW-1133">Transmembrane helix</keyword>
<keyword evidence="1" id="KW-0472">Membrane</keyword>
<feature type="transmembrane region" description="Helical" evidence="1">
    <location>
        <begin position="45"/>
        <end position="63"/>
    </location>
</feature>
<gene>
    <name evidence="2" type="ORF">PFFVO_03199</name>
</gene>
<organism evidence="2 3">
    <name type="scientific">Plasmodium falciparum Vietnam Oak-Knoll</name>
    <name type="common">FVO</name>
    <dbReference type="NCBI Taxonomy" id="1036723"/>
    <lineage>
        <taxon>Eukaryota</taxon>
        <taxon>Sar</taxon>
        <taxon>Alveolata</taxon>
        <taxon>Apicomplexa</taxon>
        <taxon>Aconoidasida</taxon>
        <taxon>Haemosporida</taxon>
        <taxon>Plasmodiidae</taxon>
        <taxon>Plasmodium</taxon>
        <taxon>Plasmodium (Laverania)</taxon>
    </lineage>
</organism>